<dbReference type="OrthoDB" id="9802264at2"/>
<dbReference type="PROSITE" id="PS00211">
    <property type="entry name" value="ABC_TRANSPORTER_1"/>
    <property type="match status" value="1"/>
</dbReference>
<keyword evidence="6 9" id="KW-0067">ATP-binding</keyword>
<evidence type="ECO:0000256" key="4">
    <source>
        <dbReference type="ARBA" id="ARBA00022475"/>
    </source>
</evidence>
<dbReference type="Gene3D" id="3.40.50.300">
    <property type="entry name" value="P-loop containing nucleotide triphosphate hydrolases"/>
    <property type="match status" value="1"/>
</dbReference>
<dbReference type="SUPFAM" id="SSF52540">
    <property type="entry name" value="P-loop containing nucleoside triphosphate hydrolases"/>
    <property type="match status" value="1"/>
</dbReference>
<keyword evidence="10" id="KW-1185">Reference proteome</keyword>
<feature type="domain" description="ABC transporter" evidence="8">
    <location>
        <begin position="20"/>
        <end position="245"/>
    </location>
</feature>
<reference evidence="9 10" key="1">
    <citation type="submission" date="2017-08" db="EMBL/GenBank/DDBJ databases">
        <title>Halomonas alkalisoli sp. nov., isolated from saline alkaline soil.</title>
        <authorList>
            <person name="Wang D."/>
            <person name="Zhang G."/>
        </authorList>
    </citation>
    <scope>NUCLEOTIDE SEQUENCE [LARGE SCALE GENOMIC DNA]</scope>
    <source>
        <strain evidence="9 10">WRN001</strain>
    </source>
</reference>
<dbReference type="PANTHER" id="PTHR43166:SF9">
    <property type="entry name" value="GLUTAMATE_ASPARTATE IMPORT ATP-BINDING PROTEIN GLTL"/>
    <property type="match status" value="1"/>
</dbReference>
<dbReference type="PANTHER" id="PTHR43166">
    <property type="entry name" value="AMINO ACID IMPORT ATP-BINDING PROTEIN"/>
    <property type="match status" value="1"/>
</dbReference>
<sequence length="251" mass="27479">MSDLSQPHLAQATTAPMLPLSLDGVRFSHRGQRLLGDIDLRLGAGRSLIMGPNGAGKSLLMRLCHGLLTPSVGQIRWNGQPLSPALALRQAMVFQRPVLLKRSAQANLTYVLAIRGCPRRLRKARAQAALERFGLASLAQRPARVLSGGEQQRLALARAWLLAPDILFLDEPTAALDPAAIRAVEEAVNQFHQRGTKIVMTTHDLNQARRLADDVVFLNAGRLLEHSPAERFFDTPQSSEAAAFVRGELPW</sequence>
<organism evidence="9 10">
    <name type="scientific">Halomonas salipaludis</name>
    <dbReference type="NCBI Taxonomy" id="2032625"/>
    <lineage>
        <taxon>Bacteria</taxon>
        <taxon>Pseudomonadati</taxon>
        <taxon>Pseudomonadota</taxon>
        <taxon>Gammaproteobacteria</taxon>
        <taxon>Oceanospirillales</taxon>
        <taxon>Halomonadaceae</taxon>
        <taxon>Halomonas</taxon>
    </lineage>
</organism>
<gene>
    <name evidence="9" type="ORF">CK498_00445</name>
</gene>
<keyword evidence="5" id="KW-0547">Nucleotide-binding</keyword>
<evidence type="ECO:0000313" key="9">
    <source>
        <dbReference type="EMBL" id="PAU78887.1"/>
    </source>
</evidence>
<dbReference type="GO" id="GO:0005886">
    <property type="term" value="C:plasma membrane"/>
    <property type="evidence" value="ECO:0007669"/>
    <property type="project" value="UniProtKB-SubCell"/>
</dbReference>
<dbReference type="AlphaFoldDB" id="A0A2A2F2J3"/>
<dbReference type="GO" id="GO:0005524">
    <property type="term" value="F:ATP binding"/>
    <property type="evidence" value="ECO:0007669"/>
    <property type="project" value="UniProtKB-KW"/>
</dbReference>
<evidence type="ECO:0000256" key="5">
    <source>
        <dbReference type="ARBA" id="ARBA00022741"/>
    </source>
</evidence>
<evidence type="ECO:0000256" key="2">
    <source>
        <dbReference type="ARBA" id="ARBA00005417"/>
    </source>
</evidence>
<dbReference type="PROSITE" id="PS50893">
    <property type="entry name" value="ABC_TRANSPORTER_2"/>
    <property type="match status" value="1"/>
</dbReference>
<accession>A0A2A2F2J3</accession>
<name>A0A2A2F2J3_9GAMM</name>
<keyword evidence="7" id="KW-0472">Membrane</keyword>
<dbReference type="Proteomes" id="UP000217771">
    <property type="component" value="Unassembled WGS sequence"/>
</dbReference>
<dbReference type="EMBL" id="NSKB01000001">
    <property type="protein sequence ID" value="PAU78887.1"/>
    <property type="molecule type" value="Genomic_DNA"/>
</dbReference>
<keyword evidence="3" id="KW-0813">Transport</keyword>
<dbReference type="InterPro" id="IPR017871">
    <property type="entry name" value="ABC_transporter-like_CS"/>
</dbReference>
<dbReference type="RefSeq" id="WP_095618903.1">
    <property type="nucleotide sequence ID" value="NZ_NSKB01000001.1"/>
</dbReference>
<proteinExistence type="inferred from homology"/>
<dbReference type="InterPro" id="IPR050086">
    <property type="entry name" value="MetN_ABC_transporter-like"/>
</dbReference>
<evidence type="ECO:0000256" key="6">
    <source>
        <dbReference type="ARBA" id="ARBA00022840"/>
    </source>
</evidence>
<evidence type="ECO:0000256" key="3">
    <source>
        <dbReference type="ARBA" id="ARBA00022448"/>
    </source>
</evidence>
<comment type="caution">
    <text evidence="9">The sequence shown here is derived from an EMBL/GenBank/DDBJ whole genome shotgun (WGS) entry which is preliminary data.</text>
</comment>
<dbReference type="GO" id="GO:0016887">
    <property type="term" value="F:ATP hydrolysis activity"/>
    <property type="evidence" value="ECO:0007669"/>
    <property type="project" value="InterPro"/>
</dbReference>
<dbReference type="Pfam" id="PF00005">
    <property type="entry name" value="ABC_tran"/>
    <property type="match status" value="1"/>
</dbReference>
<dbReference type="InterPro" id="IPR003439">
    <property type="entry name" value="ABC_transporter-like_ATP-bd"/>
</dbReference>
<keyword evidence="4" id="KW-1003">Cell membrane</keyword>
<dbReference type="SMART" id="SM00382">
    <property type="entry name" value="AAA"/>
    <property type="match status" value="1"/>
</dbReference>
<comment type="subcellular location">
    <subcellularLocation>
        <location evidence="1">Cell inner membrane</location>
        <topology evidence="1">Peripheral membrane protein</topology>
    </subcellularLocation>
</comment>
<dbReference type="InterPro" id="IPR003593">
    <property type="entry name" value="AAA+_ATPase"/>
</dbReference>
<protein>
    <submittedName>
        <fullName evidence="9">ABC transporter ATP-binding protein</fullName>
    </submittedName>
</protein>
<evidence type="ECO:0000256" key="1">
    <source>
        <dbReference type="ARBA" id="ARBA00004417"/>
    </source>
</evidence>
<evidence type="ECO:0000313" key="10">
    <source>
        <dbReference type="Proteomes" id="UP000217771"/>
    </source>
</evidence>
<evidence type="ECO:0000256" key="7">
    <source>
        <dbReference type="ARBA" id="ARBA00023136"/>
    </source>
</evidence>
<evidence type="ECO:0000259" key="8">
    <source>
        <dbReference type="PROSITE" id="PS50893"/>
    </source>
</evidence>
<comment type="similarity">
    <text evidence="2">Belongs to the ABC transporter superfamily.</text>
</comment>
<dbReference type="InterPro" id="IPR027417">
    <property type="entry name" value="P-loop_NTPase"/>
</dbReference>